<protein>
    <recommendedName>
        <fullName evidence="3">SDR family NAD(P)-dependent oxidoreductase</fullName>
    </recommendedName>
</protein>
<proteinExistence type="predicted"/>
<evidence type="ECO:0000313" key="1">
    <source>
        <dbReference type="EMBL" id="GAA4738047.1"/>
    </source>
</evidence>
<accession>A0ABP8YRX0</accession>
<dbReference type="EMBL" id="BAABKN010000014">
    <property type="protein sequence ID" value="GAA4738047.1"/>
    <property type="molecule type" value="Genomic_DNA"/>
</dbReference>
<gene>
    <name evidence="1" type="ORF">GCM10023350_22670</name>
</gene>
<name>A0ABP8YRX0_9ACTN</name>
<reference evidence="2" key="1">
    <citation type="journal article" date="2019" name="Int. J. Syst. Evol. Microbiol.">
        <title>The Global Catalogue of Microorganisms (GCM) 10K type strain sequencing project: providing services to taxonomists for standard genome sequencing and annotation.</title>
        <authorList>
            <consortium name="The Broad Institute Genomics Platform"/>
            <consortium name="The Broad Institute Genome Sequencing Center for Infectious Disease"/>
            <person name="Wu L."/>
            <person name="Ma J."/>
        </authorList>
    </citation>
    <scope>NUCLEOTIDE SEQUENCE [LARGE SCALE GENOMIC DNA]</scope>
    <source>
        <strain evidence="2">JCM 18532</strain>
    </source>
</reference>
<evidence type="ECO:0000313" key="2">
    <source>
        <dbReference type="Proteomes" id="UP001499882"/>
    </source>
</evidence>
<comment type="caution">
    <text evidence="1">The sequence shown here is derived from an EMBL/GenBank/DDBJ whole genome shotgun (WGS) entry which is preliminary data.</text>
</comment>
<sequence>MQEQEQGGTIVNVSSVFGGSSVIGSGLRPRLLRQRLAGGMPRRGEPPAFLLAAEGAWLDIAAYFPGSHAGILWLLASA</sequence>
<organism evidence="1 2">
    <name type="scientific">Nocardioides endophyticus</name>
    <dbReference type="NCBI Taxonomy" id="1353775"/>
    <lineage>
        <taxon>Bacteria</taxon>
        <taxon>Bacillati</taxon>
        <taxon>Actinomycetota</taxon>
        <taxon>Actinomycetes</taxon>
        <taxon>Propionibacteriales</taxon>
        <taxon>Nocardioidaceae</taxon>
        <taxon>Nocardioides</taxon>
    </lineage>
</organism>
<dbReference type="Proteomes" id="UP001499882">
    <property type="component" value="Unassembled WGS sequence"/>
</dbReference>
<keyword evidence="2" id="KW-1185">Reference proteome</keyword>
<evidence type="ECO:0008006" key="3">
    <source>
        <dbReference type="Google" id="ProtNLM"/>
    </source>
</evidence>